<accession>A0A7C9BH08</accession>
<evidence type="ECO:0000313" key="4">
    <source>
        <dbReference type="Proteomes" id="UP000479293"/>
    </source>
</evidence>
<evidence type="ECO:0000313" key="3">
    <source>
        <dbReference type="EMBL" id="MPR34841.1"/>
    </source>
</evidence>
<feature type="domain" description="DUF5916" evidence="2">
    <location>
        <begin position="239"/>
        <end position="826"/>
    </location>
</feature>
<dbReference type="SUPFAM" id="SSF49344">
    <property type="entry name" value="CBD9-like"/>
    <property type="match status" value="1"/>
</dbReference>
<organism evidence="3 4">
    <name type="scientific">Salmonirosea aquatica</name>
    <dbReference type="NCBI Taxonomy" id="2654236"/>
    <lineage>
        <taxon>Bacteria</taxon>
        <taxon>Pseudomonadati</taxon>
        <taxon>Bacteroidota</taxon>
        <taxon>Cytophagia</taxon>
        <taxon>Cytophagales</taxon>
        <taxon>Spirosomataceae</taxon>
        <taxon>Salmonirosea</taxon>
    </lineage>
</organism>
<sequence>MRKFFLSLLSFALSLLSGTSATSQIIPKTLEAKRTSQRVVIDGKLNEAAWQDAAKADDYIEFRPVIGRKEAYENRTESFLMYSDDGLYFGGTCYERNVDSIARELVGRDGFGTNDYIGLILDTYHDNLNGFEYFVTPLNEQWDAKMTSNQNSDNGGEDFSWNAVWQSAVVMHDKGWTFEMFIPYSAIRFSKDKVQDWGLNITRRRRKTEQQYTWSAIDPNVNGFLTQEGTWQGITDIKPPLRLQLSPYFSVYANHFPVNQAGQKNWTNQVSGGLDLKLGLNQAFTLDATLIPDFGQVQSDNQVLNLTPFEVKFNENRTFFTEGTELFGKGNLFYSRRIGGAPIHAGGAYDDLKAGEKVVKNPTESKLINASKISGRTKGGLGVGLLNAITRPQYAVIENSETGESRQYETDPTTNYNIFVLDQTLKNNSSVSFINTSVLRGGTDYNANVTAGLFSINNKKNNYNLSGQAAISHLDYKESGTENRTGYSHSLSAGKTSGRFTFNLSQQLTDTKFTSNDLGYFTNNNFLDHSLYVGYRYTEPKGWYNRLFYNFNASLSRLYAPIGNLESKFQQANMQVNINAQTKKLHWLGLYLNYRPAQNDFYEPRQLGQVFRRNQSVAFGGWIETNSAKKYSLSMEAYERVFLDFYDLNGLDLFVSQQYRFSSKFSVRHTVNLQPRPRGLGYTSMDEAGNPVFALRNVKTVDNTLFLKYSFTNRMGLTFRARHYASVVHNKQYFSLNDNGSLRSKPGFEGTNRNVNYFNVDMVYTWQFAPGSFLNVVWKNATYHNSDLIDVHYFQNLHNTLQADQNNNVSLKVIYFLDYLRVKSWMQTTRKGEA</sequence>
<keyword evidence="4" id="KW-1185">Reference proteome</keyword>
<name>A0A7C9BH08_9BACT</name>
<dbReference type="AlphaFoldDB" id="A0A7C9BH08"/>
<reference evidence="3 4" key="1">
    <citation type="submission" date="2019-10" db="EMBL/GenBank/DDBJ databases">
        <title>Draft Genome Sequence of Cytophagaceae sp. SJW1-29.</title>
        <authorList>
            <person name="Choi A."/>
        </authorList>
    </citation>
    <scope>NUCLEOTIDE SEQUENCE [LARGE SCALE GENOMIC DNA]</scope>
    <source>
        <strain evidence="3 4">SJW1-29</strain>
    </source>
</reference>
<feature type="signal peptide" evidence="1">
    <location>
        <begin position="1"/>
        <end position="23"/>
    </location>
</feature>
<evidence type="ECO:0000259" key="2">
    <source>
        <dbReference type="Pfam" id="PF19313"/>
    </source>
</evidence>
<dbReference type="CDD" id="cd09618">
    <property type="entry name" value="CBM9_like_2"/>
    <property type="match status" value="1"/>
</dbReference>
<dbReference type="EMBL" id="WHLY01000002">
    <property type="protein sequence ID" value="MPR34841.1"/>
    <property type="molecule type" value="Genomic_DNA"/>
</dbReference>
<comment type="caution">
    <text evidence="3">The sequence shown here is derived from an EMBL/GenBank/DDBJ whole genome shotgun (WGS) entry which is preliminary data.</text>
</comment>
<feature type="chain" id="PRO_5028904746" description="DUF5916 domain-containing protein" evidence="1">
    <location>
        <begin position="24"/>
        <end position="834"/>
    </location>
</feature>
<dbReference type="Pfam" id="PF19313">
    <property type="entry name" value="DUF5916"/>
    <property type="match status" value="1"/>
</dbReference>
<dbReference type="Proteomes" id="UP000479293">
    <property type="component" value="Unassembled WGS sequence"/>
</dbReference>
<proteinExistence type="predicted"/>
<protein>
    <recommendedName>
        <fullName evidence="2">DUF5916 domain-containing protein</fullName>
    </recommendedName>
</protein>
<evidence type="ECO:0000256" key="1">
    <source>
        <dbReference type="SAM" id="SignalP"/>
    </source>
</evidence>
<dbReference type="InterPro" id="IPR045670">
    <property type="entry name" value="DUF5916"/>
</dbReference>
<gene>
    <name evidence="3" type="ORF">GBK04_16140</name>
</gene>
<keyword evidence="1" id="KW-0732">Signal</keyword>
<dbReference type="Gene3D" id="2.60.40.1190">
    <property type="match status" value="1"/>
</dbReference>